<keyword evidence="7" id="KW-0238">DNA-binding</keyword>
<comment type="similarity">
    <text evidence="1">Belongs to the helicase family. DnaB subfamily.</text>
</comment>
<evidence type="ECO:0000256" key="4">
    <source>
        <dbReference type="ARBA" id="ARBA00022801"/>
    </source>
</evidence>
<keyword evidence="8" id="KW-0413">Isomerase</keyword>
<dbReference type="Proteomes" id="UP000266298">
    <property type="component" value="Unassembled WGS sequence"/>
</dbReference>
<keyword evidence="5 12" id="KW-0347">Helicase</keyword>
<dbReference type="GO" id="GO:0006260">
    <property type="term" value="P:DNA replication"/>
    <property type="evidence" value="ECO:0007669"/>
    <property type="project" value="UniProtKB-KW"/>
</dbReference>
<evidence type="ECO:0000256" key="6">
    <source>
        <dbReference type="ARBA" id="ARBA00022840"/>
    </source>
</evidence>
<dbReference type="EC" id="5.6.2.3" evidence="9"/>
<evidence type="ECO:0000256" key="7">
    <source>
        <dbReference type="ARBA" id="ARBA00023125"/>
    </source>
</evidence>
<comment type="catalytic activity">
    <reaction evidence="10">
        <text>ATP + H2O = ADP + phosphate + H(+)</text>
        <dbReference type="Rhea" id="RHEA:13065"/>
        <dbReference type="ChEBI" id="CHEBI:15377"/>
        <dbReference type="ChEBI" id="CHEBI:15378"/>
        <dbReference type="ChEBI" id="CHEBI:30616"/>
        <dbReference type="ChEBI" id="CHEBI:43474"/>
        <dbReference type="ChEBI" id="CHEBI:456216"/>
        <dbReference type="EC" id="5.6.2.3"/>
    </reaction>
</comment>
<evidence type="ECO:0000256" key="3">
    <source>
        <dbReference type="ARBA" id="ARBA00022741"/>
    </source>
</evidence>
<dbReference type="PANTHER" id="PTHR30153">
    <property type="entry name" value="REPLICATIVE DNA HELICASE DNAB"/>
    <property type="match status" value="1"/>
</dbReference>
<evidence type="ECO:0000259" key="11">
    <source>
        <dbReference type="PROSITE" id="PS51199"/>
    </source>
</evidence>
<feature type="domain" description="SF4 helicase" evidence="11">
    <location>
        <begin position="187"/>
        <end position="443"/>
    </location>
</feature>
<dbReference type="GO" id="GO:0003677">
    <property type="term" value="F:DNA binding"/>
    <property type="evidence" value="ECO:0007669"/>
    <property type="project" value="UniProtKB-KW"/>
</dbReference>
<dbReference type="Pfam" id="PF00772">
    <property type="entry name" value="DnaB"/>
    <property type="match status" value="1"/>
</dbReference>
<dbReference type="InterPro" id="IPR007693">
    <property type="entry name" value="DNA_helicase_DnaB-like_N"/>
</dbReference>
<proteinExistence type="inferred from homology"/>
<evidence type="ECO:0000256" key="9">
    <source>
        <dbReference type="ARBA" id="ARBA00044969"/>
    </source>
</evidence>
<dbReference type="SUPFAM" id="SSF48024">
    <property type="entry name" value="N-terminal domain of DnaB helicase"/>
    <property type="match status" value="1"/>
</dbReference>
<dbReference type="GO" id="GO:0043139">
    <property type="term" value="F:5'-3' DNA helicase activity"/>
    <property type="evidence" value="ECO:0007669"/>
    <property type="project" value="UniProtKB-EC"/>
</dbReference>
<dbReference type="Gene3D" id="1.10.860.10">
    <property type="entry name" value="DNAb Helicase, Chain A"/>
    <property type="match status" value="1"/>
</dbReference>
<keyword evidence="4" id="KW-0378">Hydrolase</keyword>
<evidence type="ECO:0000256" key="1">
    <source>
        <dbReference type="ARBA" id="ARBA00008428"/>
    </source>
</evidence>
<dbReference type="GO" id="GO:0016787">
    <property type="term" value="F:hydrolase activity"/>
    <property type="evidence" value="ECO:0007669"/>
    <property type="project" value="UniProtKB-KW"/>
</dbReference>
<reference evidence="12 13" key="1">
    <citation type="submission" date="2018-08" db="EMBL/GenBank/DDBJ databases">
        <title>Genome Sequence of Clavibacter michiganensis Subspecies type strains, and the Atypical Peach-Colored Strains Isolated from Tomato.</title>
        <authorList>
            <person name="Osdaghi E."/>
            <person name="Portier P."/>
            <person name="Briand M."/>
            <person name="Jacques M.-A."/>
        </authorList>
    </citation>
    <scope>NUCLEOTIDE SEQUENCE [LARGE SCALE GENOMIC DNA]</scope>
    <source>
        <strain evidence="12 13">CFBP 7493</strain>
    </source>
</reference>
<dbReference type="AlphaFoldDB" id="A0A399NZW3"/>
<dbReference type="InterPro" id="IPR036185">
    <property type="entry name" value="DNA_heli_DnaB-like_N_sf"/>
</dbReference>
<sequence length="451" mass="48997">MACACRGSCVVSGRDADPTALAEQDGTDHAERATLGATLLASTALHDVLDEEVAPDDFLRPAHALIFAAVLSVVERSEPVDPITVSDELARVGDLAKAGGAGYLHALTSDVVTASNASYYAAMVRDRGMRRRLTEAGVRIAQLGRAVHGSTADAIDAARAALERATAPERADVHPVGSTVDGVIASLGRKPDYHPTPWRTLDRLIGGFNPGSLYVIGARPGEGKTIMGLQCAARLAHEGLVAFISLEMGESELQLRLIAQYGEVHMRALRNRDLDDEQWARVRLARERYEKAPIYIYDEGSTLADIRAFIRAVGQRGRLSGVVIDYLQIMSGSGLENRQAEVAEFSRTLKQLARQLSVPIIALSQLSRPPQQRDGKQPVLTDLRESGAIEQDADVVLLLNHDRERRPDELRVTVAKNRHGETGSISLVWQGQYARLQERAWDPFGPARGAT</sequence>
<keyword evidence="6" id="KW-0067">ATP-binding</keyword>
<name>A0A399NZW3_9MICO</name>
<dbReference type="PANTHER" id="PTHR30153:SF2">
    <property type="entry name" value="REPLICATIVE DNA HELICASE"/>
    <property type="match status" value="1"/>
</dbReference>
<keyword evidence="2" id="KW-0235">DNA replication</keyword>
<dbReference type="Gene3D" id="3.40.50.300">
    <property type="entry name" value="P-loop containing nucleotide triphosphate hydrolases"/>
    <property type="match status" value="1"/>
</dbReference>
<dbReference type="InterPro" id="IPR027417">
    <property type="entry name" value="P-loop_NTPase"/>
</dbReference>
<evidence type="ECO:0000256" key="5">
    <source>
        <dbReference type="ARBA" id="ARBA00022806"/>
    </source>
</evidence>
<gene>
    <name evidence="12" type="ORF">DZF96_00635</name>
</gene>
<accession>A0A399NZW3</accession>
<evidence type="ECO:0000256" key="8">
    <source>
        <dbReference type="ARBA" id="ARBA00023235"/>
    </source>
</evidence>
<evidence type="ECO:0000256" key="2">
    <source>
        <dbReference type="ARBA" id="ARBA00022705"/>
    </source>
</evidence>
<dbReference type="Pfam" id="PF03796">
    <property type="entry name" value="DnaB_C"/>
    <property type="match status" value="1"/>
</dbReference>
<keyword evidence="3" id="KW-0547">Nucleotide-binding</keyword>
<organism evidence="12 13">
    <name type="scientific">Clavibacter michiganensis</name>
    <dbReference type="NCBI Taxonomy" id="28447"/>
    <lineage>
        <taxon>Bacteria</taxon>
        <taxon>Bacillati</taxon>
        <taxon>Actinomycetota</taxon>
        <taxon>Actinomycetes</taxon>
        <taxon>Micrococcales</taxon>
        <taxon>Microbacteriaceae</taxon>
        <taxon>Clavibacter</taxon>
    </lineage>
</organism>
<protein>
    <recommendedName>
        <fullName evidence="9">DNA 5'-3' helicase</fullName>
        <ecNumber evidence="9">5.6.2.3</ecNumber>
    </recommendedName>
</protein>
<dbReference type="SUPFAM" id="SSF52540">
    <property type="entry name" value="P-loop containing nucleoside triphosphate hydrolases"/>
    <property type="match status" value="1"/>
</dbReference>
<dbReference type="GO" id="GO:0005829">
    <property type="term" value="C:cytosol"/>
    <property type="evidence" value="ECO:0007669"/>
    <property type="project" value="TreeGrafter"/>
</dbReference>
<dbReference type="InterPro" id="IPR007694">
    <property type="entry name" value="DNA_helicase_DnaB-like_C"/>
</dbReference>
<evidence type="ECO:0000256" key="10">
    <source>
        <dbReference type="ARBA" id="ARBA00048954"/>
    </source>
</evidence>
<dbReference type="CDD" id="cd00984">
    <property type="entry name" value="DnaB_C"/>
    <property type="match status" value="1"/>
</dbReference>
<dbReference type="EMBL" id="QWEC01000003">
    <property type="protein sequence ID" value="RII98989.1"/>
    <property type="molecule type" value="Genomic_DNA"/>
</dbReference>
<dbReference type="GO" id="GO:0005524">
    <property type="term" value="F:ATP binding"/>
    <property type="evidence" value="ECO:0007669"/>
    <property type="project" value="UniProtKB-KW"/>
</dbReference>
<dbReference type="PROSITE" id="PS51199">
    <property type="entry name" value="SF4_HELICASE"/>
    <property type="match status" value="1"/>
</dbReference>
<evidence type="ECO:0000313" key="13">
    <source>
        <dbReference type="Proteomes" id="UP000266298"/>
    </source>
</evidence>
<comment type="caution">
    <text evidence="12">The sequence shown here is derived from an EMBL/GenBank/DDBJ whole genome shotgun (WGS) entry which is preliminary data.</text>
</comment>
<evidence type="ECO:0000313" key="12">
    <source>
        <dbReference type="EMBL" id="RII98989.1"/>
    </source>
</evidence>
<dbReference type="InterPro" id="IPR016136">
    <property type="entry name" value="DNA_helicase_N/primase_C"/>
</dbReference>